<dbReference type="AlphaFoldDB" id="A0A9Q1F0D5"/>
<feature type="region of interest" description="Disordered" evidence="1">
    <location>
        <begin position="129"/>
        <end position="150"/>
    </location>
</feature>
<protein>
    <submittedName>
        <fullName evidence="2">Uncharacterized protein</fullName>
    </submittedName>
</protein>
<keyword evidence="3" id="KW-1185">Reference proteome</keyword>
<accession>A0A9Q1F0D5</accession>
<proteinExistence type="predicted"/>
<dbReference type="EMBL" id="JAINUF010000010">
    <property type="protein sequence ID" value="KAJ8348567.1"/>
    <property type="molecule type" value="Genomic_DNA"/>
</dbReference>
<organism evidence="2 3">
    <name type="scientific">Synaphobranchus kaupii</name>
    <name type="common">Kaup's arrowtooth eel</name>
    <dbReference type="NCBI Taxonomy" id="118154"/>
    <lineage>
        <taxon>Eukaryota</taxon>
        <taxon>Metazoa</taxon>
        <taxon>Chordata</taxon>
        <taxon>Craniata</taxon>
        <taxon>Vertebrata</taxon>
        <taxon>Euteleostomi</taxon>
        <taxon>Actinopterygii</taxon>
        <taxon>Neopterygii</taxon>
        <taxon>Teleostei</taxon>
        <taxon>Anguilliformes</taxon>
        <taxon>Synaphobranchidae</taxon>
        <taxon>Synaphobranchus</taxon>
    </lineage>
</organism>
<reference evidence="2" key="1">
    <citation type="journal article" date="2023" name="Science">
        <title>Genome structures resolve the early diversification of teleost fishes.</title>
        <authorList>
            <person name="Parey E."/>
            <person name="Louis A."/>
            <person name="Montfort J."/>
            <person name="Bouchez O."/>
            <person name="Roques C."/>
            <person name="Iampietro C."/>
            <person name="Lluch J."/>
            <person name="Castinel A."/>
            <person name="Donnadieu C."/>
            <person name="Desvignes T."/>
            <person name="Floi Bucao C."/>
            <person name="Jouanno E."/>
            <person name="Wen M."/>
            <person name="Mejri S."/>
            <person name="Dirks R."/>
            <person name="Jansen H."/>
            <person name="Henkel C."/>
            <person name="Chen W.J."/>
            <person name="Zahm M."/>
            <person name="Cabau C."/>
            <person name="Klopp C."/>
            <person name="Thompson A.W."/>
            <person name="Robinson-Rechavi M."/>
            <person name="Braasch I."/>
            <person name="Lecointre G."/>
            <person name="Bobe J."/>
            <person name="Postlethwait J.H."/>
            <person name="Berthelot C."/>
            <person name="Roest Crollius H."/>
            <person name="Guiguen Y."/>
        </authorList>
    </citation>
    <scope>NUCLEOTIDE SEQUENCE</scope>
    <source>
        <strain evidence="2">WJC10195</strain>
    </source>
</reference>
<gene>
    <name evidence="2" type="ORF">SKAU_G00271560</name>
</gene>
<dbReference type="Proteomes" id="UP001152622">
    <property type="component" value="Chromosome 10"/>
</dbReference>
<evidence type="ECO:0000313" key="3">
    <source>
        <dbReference type="Proteomes" id="UP001152622"/>
    </source>
</evidence>
<evidence type="ECO:0000256" key="1">
    <source>
        <dbReference type="SAM" id="MobiDB-lite"/>
    </source>
</evidence>
<name>A0A9Q1F0D5_SYNKA</name>
<sequence length="248" mass="26198">MAARSFTVPSFSFNLRSLCFCKVWKRSGAWFYKAIPKYVRPRKEGERGLDAGLRVTDRGGLRAGVSVAAGRTYSWARSKVVSSDSDSESELSESSLESKAFAPSAVDVPDSKQRDYSVSRGGLLQTPTGTCSGALGSFPSESHSSLGSERGGFLTAAEDYDTDHSRPSLSECGRVALSSPCRGAALNLPPVVLLSKGEESRHCGPVNTEKQQGACRAMIAAAQGPGQQTRSPPPDCGPGATRGKISMS</sequence>
<feature type="region of interest" description="Disordered" evidence="1">
    <location>
        <begin position="221"/>
        <end position="248"/>
    </location>
</feature>
<evidence type="ECO:0000313" key="2">
    <source>
        <dbReference type="EMBL" id="KAJ8348567.1"/>
    </source>
</evidence>
<dbReference type="OrthoDB" id="270970at2759"/>
<comment type="caution">
    <text evidence="2">The sequence shown here is derived from an EMBL/GenBank/DDBJ whole genome shotgun (WGS) entry which is preliminary data.</text>
</comment>